<feature type="region of interest" description="Disordered" evidence="1">
    <location>
        <begin position="941"/>
        <end position="986"/>
    </location>
</feature>
<evidence type="ECO:0000256" key="1">
    <source>
        <dbReference type="SAM" id="MobiDB-lite"/>
    </source>
</evidence>
<dbReference type="Proteomes" id="UP000655751">
    <property type="component" value="Unassembled WGS sequence"/>
</dbReference>
<keyword evidence="4" id="KW-1185">Reference proteome</keyword>
<accession>A0A931IFH0</accession>
<protein>
    <submittedName>
        <fullName evidence="3">Phage tail tape measure protein</fullName>
    </submittedName>
</protein>
<name>A0A931IFH0_9NOCA</name>
<comment type="caution">
    <text evidence="3">The sequence shown here is derived from an EMBL/GenBank/DDBJ whole genome shotgun (WGS) entry which is preliminary data.</text>
</comment>
<gene>
    <name evidence="3" type="ORF">IT779_21315</name>
</gene>
<dbReference type="AlphaFoldDB" id="A0A931IFH0"/>
<feature type="compositionally biased region" description="Low complexity" evidence="1">
    <location>
        <begin position="946"/>
        <end position="968"/>
    </location>
</feature>
<dbReference type="RefSeq" id="WP_196151119.1">
    <property type="nucleotide sequence ID" value="NZ_JADMLG010000008.1"/>
</dbReference>
<feature type="domain" description="Phage tail tape measure protein" evidence="2">
    <location>
        <begin position="230"/>
        <end position="429"/>
    </location>
</feature>
<evidence type="ECO:0000313" key="3">
    <source>
        <dbReference type="EMBL" id="MBH0778825.1"/>
    </source>
</evidence>
<dbReference type="EMBL" id="JADMLG010000008">
    <property type="protein sequence ID" value="MBH0778825.1"/>
    <property type="molecule type" value="Genomic_DNA"/>
</dbReference>
<proteinExistence type="predicted"/>
<evidence type="ECO:0000259" key="2">
    <source>
        <dbReference type="Pfam" id="PF10145"/>
    </source>
</evidence>
<sequence>MSTSVGGIYAELSLDDTRFQRTLTSAQQGFTSLQSAAQRAASDVDQSFNSAGSSIERGGLGARNAARDMGTVGDAATGAARDVGRVGSAAQSAAQDVGRVERAASSAASATRGMDIPSGLARSARDAADAVGGISDAADGVGRSGAAAGDGFVGGFSQKVKGLGGKGGPIAMALVGVAGIGLAAGAVLMSAIEDGMNTEKSRDMVQARLGINEETVRIMGVAAGNAFTNGWGESVDANMQTLQAMIHGGLLNGEESAAEMQPMVEQLNAVTDLMGAEVPQTVQALRALLINGLAPDAESAMDLIVRSFQKGGDVGEDLLDVVREYSAGWKQTGFSAEYTMSLISQAMKNGVDIADRPGDAIREFGRRMYEEADTIKEALTSLNLPADEFFDRLKAGGPEAEAAFDAVFDAIREIEDPLERATAAQALLGDTAGDFIGAFTQWDPSQALKEFGDAAGTTGLAMQTMSSNSASDLEAAKNSITSSADDIKLALAGAFGPTLQKVADWVSMHKPELIAFFVDLADAGFATLDGVLAFTSGTLRALGMMADGTNEMMGSSVMSLGVFASSLGGVLKHIPGMKDAGEALVSAGDSTQQFADKMGQLGDRTRALADTVDAVRPKIDEMRESVHTAGSEAANAAEMTRLFGGAVTAVPDGKSVQVEALTAEAEGRLTDFGFKVEHLPGGISKITAQTDEGQKLVDDFIRNNNGRTVDLEVLAKFSGAIASGSVPTRANGGIDLYRYANGKLPADATIQPATPHLVQWAEPETGGEAYIPMGLAKRSRSTSILAKVAQAFGYGLFAFANGGLHGTELAERTRGIEGARYVFGGWDESWNTDCSGAASKVANMLAYGDPMVGGRFATGNQGEALAARGFQPGPGPDGSVRIGWINDPDMPGGGHTAVTLEDGTNVEMGGARGNGQYGGKAAGWSQFPNVMHYPVSGNVGTGQKGSGATDASTAGGNSSTAKSSTTSGVQDVRVTNWPAGLGANDDERKPIATLSARWFADGTEDHTAQIASPGDLRVWAEPETGGEAYIPLAEAKRSRSTAILARVADRFGFRLSRYALGGFGGVGDQGDGGTHTGSWTVASRAARSGIPLSTPSRSVPLAVWGQHAYRAALLAAGGAMALRSGWSDDGTTFQGFDTGSNAIPNYDEGLKQVTTLLEQIKAAAEGRAPVEVDVDIDSGRREAALNIRQLGV</sequence>
<evidence type="ECO:0000313" key="4">
    <source>
        <dbReference type="Proteomes" id="UP000655751"/>
    </source>
</evidence>
<organism evidence="3 4">
    <name type="scientific">Nocardia bovistercoris</name>
    <dbReference type="NCBI Taxonomy" id="2785916"/>
    <lineage>
        <taxon>Bacteria</taxon>
        <taxon>Bacillati</taxon>
        <taxon>Actinomycetota</taxon>
        <taxon>Actinomycetes</taxon>
        <taxon>Mycobacteriales</taxon>
        <taxon>Nocardiaceae</taxon>
        <taxon>Nocardia</taxon>
    </lineage>
</organism>
<reference evidence="3" key="1">
    <citation type="submission" date="2020-11" db="EMBL/GenBank/DDBJ databases">
        <title>Nocardia NEAU-351.nov., a novel actinomycete isolated from the cow dung.</title>
        <authorList>
            <person name="Zhang X."/>
        </authorList>
    </citation>
    <scope>NUCLEOTIDE SEQUENCE</scope>
    <source>
        <strain evidence="3">NEAU-351</strain>
    </source>
</reference>
<dbReference type="InterPro" id="IPR010090">
    <property type="entry name" value="Phage_tape_meas"/>
</dbReference>
<dbReference type="Pfam" id="PF10145">
    <property type="entry name" value="PhageMin_Tail"/>
    <property type="match status" value="1"/>
</dbReference>